<dbReference type="PANTHER" id="PTHR43808:SF31">
    <property type="entry name" value="N-ACETYL-L-CITRULLINE DEACETYLASE"/>
    <property type="match status" value="1"/>
</dbReference>
<keyword evidence="11" id="KW-1185">Reference proteome</keyword>
<dbReference type="RefSeq" id="WP_191738847.1">
    <property type="nucleotide sequence ID" value="NZ_JACSQB010000019.1"/>
</dbReference>
<dbReference type="SUPFAM" id="SSF55031">
    <property type="entry name" value="Bacterial exopeptidase dimerisation domain"/>
    <property type="match status" value="1"/>
</dbReference>
<gene>
    <name evidence="10" type="ORF">H9637_02245</name>
</gene>
<dbReference type="SUPFAM" id="SSF53187">
    <property type="entry name" value="Zn-dependent exopeptidases"/>
    <property type="match status" value="1"/>
</dbReference>
<evidence type="ECO:0000256" key="6">
    <source>
        <dbReference type="ARBA" id="ARBA00022833"/>
    </source>
</evidence>
<dbReference type="NCBIfam" id="TIGR01887">
    <property type="entry name" value="dipeptidaselike"/>
    <property type="match status" value="1"/>
</dbReference>
<dbReference type="EMBL" id="JACSQB010000019">
    <property type="protein sequence ID" value="MBD8045871.1"/>
    <property type="molecule type" value="Genomic_DNA"/>
</dbReference>
<proteinExistence type="inferred from homology"/>
<keyword evidence="5 10" id="KW-0378">Hydrolase</keyword>
<keyword evidence="3" id="KW-0645">Protease</keyword>
<dbReference type="InterPro" id="IPR002933">
    <property type="entry name" value="Peptidase_M20"/>
</dbReference>
<feature type="domain" description="Peptidase M20 dimerisation" evidence="9">
    <location>
        <begin position="256"/>
        <end position="307"/>
    </location>
</feature>
<evidence type="ECO:0000256" key="8">
    <source>
        <dbReference type="ARBA" id="ARBA00023049"/>
    </source>
</evidence>
<evidence type="ECO:0000313" key="10">
    <source>
        <dbReference type="EMBL" id="MBD8045871.1"/>
    </source>
</evidence>
<dbReference type="InterPro" id="IPR050072">
    <property type="entry name" value="Peptidase_M20A"/>
</dbReference>
<dbReference type="Gene3D" id="3.40.630.10">
    <property type="entry name" value="Zn peptidases"/>
    <property type="match status" value="1"/>
</dbReference>
<organism evidence="10 11">
    <name type="scientific">Clostridium faecium</name>
    <dbReference type="NCBI Taxonomy" id="2762223"/>
    <lineage>
        <taxon>Bacteria</taxon>
        <taxon>Bacillati</taxon>
        <taxon>Bacillota</taxon>
        <taxon>Clostridia</taxon>
        <taxon>Eubacteriales</taxon>
        <taxon>Clostridiaceae</taxon>
        <taxon>Clostridium</taxon>
    </lineage>
</organism>
<dbReference type="Gene3D" id="3.30.70.360">
    <property type="match status" value="2"/>
</dbReference>
<dbReference type="InterPro" id="IPR036264">
    <property type="entry name" value="Bact_exopeptidase_dim_dom"/>
</dbReference>
<keyword evidence="7 10" id="KW-0224">Dipeptidase</keyword>
<dbReference type="InterPro" id="IPR010964">
    <property type="entry name" value="M20A_pepV-rel"/>
</dbReference>
<keyword evidence="6" id="KW-0862">Zinc</keyword>
<dbReference type="InterPro" id="IPR011650">
    <property type="entry name" value="Peptidase_M20_dimer"/>
</dbReference>
<evidence type="ECO:0000256" key="4">
    <source>
        <dbReference type="ARBA" id="ARBA00022723"/>
    </source>
</evidence>
<comment type="cofactor">
    <cofactor evidence="1">
        <name>Zn(2+)</name>
        <dbReference type="ChEBI" id="CHEBI:29105"/>
    </cofactor>
</comment>
<keyword evidence="4" id="KW-0479">Metal-binding</keyword>
<reference evidence="10 11" key="1">
    <citation type="submission" date="2020-08" db="EMBL/GenBank/DDBJ databases">
        <title>A Genomic Blueprint of the Chicken Gut Microbiome.</title>
        <authorList>
            <person name="Gilroy R."/>
            <person name="Ravi A."/>
            <person name="Getino M."/>
            <person name="Pursley I."/>
            <person name="Horton D.L."/>
            <person name="Alikhan N.-F."/>
            <person name="Baker D."/>
            <person name="Gharbi K."/>
            <person name="Hall N."/>
            <person name="Watson M."/>
            <person name="Adriaenssens E.M."/>
            <person name="Foster-Nyarko E."/>
            <person name="Jarju S."/>
            <person name="Secka A."/>
            <person name="Antonio M."/>
            <person name="Oren A."/>
            <person name="Chaudhuri R."/>
            <person name="La Ragione R.M."/>
            <person name="Hildebrand F."/>
            <person name="Pallen M.J."/>
        </authorList>
    </citation>
    <scope>NUCLEOTIDE SEQUENCE [LARGE SCALE GENOMIC DNA]</scope>
    <source>
        <strain evidence="10 11">N37</strain>
    </source>
</reference>
<evidence type="ECO:0000259" key="9">
    <source>
        <dbReference type="Pfam" id="PF07687"/>
    </source>
</evidence>
<dbReference type="Proteomes" id="UP000627166">
    <property type="component" value="Unassembled WGS sequence"/>
</dbReference>
<name>A0ABR8YNP4_9CLOT</name>
<comment type="caution">
    <text evidence="10">The sequence shown here is derived from an EMBL/GenBank/DDBJ whole genome shotgun (WGS) entry which is preliminary data.</text>
</comment>
<dbReference type="Pfam" id="PF01546">
    <property type="entry name" value="Peptidase_M20"/>
    <property type="match status" value="1"/>
</dbReference>
<sequence length="473" mass="53051">MEINEIRNFLEENKKNIINDTRDLVAIPSVSEDINKVKEALRLAIEKASNMGFKAYTVLNDSTGIIEMGEGKETIGILTHIDVVPEGDLKDWKTNPFELVEKDGLLFGRGVLDDKGPIISALYAMEAIRKLNIPVKKKIQLIIGTQEEVEWTDMYEYVKKYSLPDYGFTPDGQFPICNKEKGYADIVFNFDEKCTSSTGSFEILSFQSGNATNSIPSTAKATLKGNFENLQNIAEDYIKVNKDEKISLKLDGNTIVVTAQGVACHSAYPQQGVNPIIMLGKFLNTLDLKLNAGANLVKFIAEFCYDYFGKGLDLYSESEYLNGEYMHRNVISPTVVKFENNIYKINLNMRPVYGTTLEGLKETLSKVCEKAKCTFEIDDFLSPIFVSKEKPFLKIMEDTYNELSGLKNEFTLGHGTSYAKAMPNTVAWGPVFYDEDECCHIANEYISVEKLLKATEIYAVALGRMVSTEDSLI</sequence>
<dbReference type="PANTHER" id="PTHR43808">
    <property type="entry name" value="ACETYLORNITHINE DEACETYLASE"/>
    <property type="match status" value="1"/>
</dbReference>
<evidence type="ECO:0000256" key="2">
    <source>
        <dbReference type="ARBA" id="ARBA00006247"/>
    </source>
</evidence>
<keyword evidence="8" id="KW-0482">Metalloprotease</keyword>
<dbReference type="EC" id="3.4.13.-" evidence="10"/>
<evidence type="ECO:0000256" key="3">
    <source>
        <dbReference type="ARBA" id="ARBA00022670"/>
    </source>
</evidence>
<protein>
    <submittedName>
        <fullName evidence="10">Sapep family Mn(2+)-dependent dipeptidase</fullName>
        <ecNumber evidence="10">3.4.13.-</ecNumber>
    </submittedName>
</protein>
<accession>A0ABR8YNP4</accession>
<evidence type="ECO:0000313" key="11">
    <source>
        <dbReference type="Proteomes" id="UP000627166"/>
    </source>
</evidence>
<evidence type="ECO:0000256" key="5">
    <source>
        <dbReference type="ARBA" id="ARBA00022801"/>
    </source>
</evidence>
<dbReference type="GO" id="GO:0016805">
    <property type="term" value="F:dipeptidase activity"/>
    <property type="evidence" value="ECO:0007669"/>
    <property type="project" value="UniProtKB-KW"/>
</dbReference>
<comment type="similarity">
    <text evidence="2">Belongs to the peptidase M20A family.</text>
</comment>
<dbReference type="Pfam" id="PF07687">
    <property type="entry name" value="M20_dimer"/>
    <property type="match status" value="1"/>
</dbReference>
<evidence type="ECO:0000256" key="1">
    <source>
        <dbReference type="ARBA" id="ARBA00001947"/>
    </source>
</evidence>
<evidence type="ECO:0000256" key="7">
    <source>
        <dbReference type="ARBA" id="ARBA00022997"/>
    </source>
</evidence>